<dbReference type="Proteomes" id="UP000471031">
    <property type="component" value="Unassembled WGS sequence"/>
</dbReference>
<protein>
    <submittedName>
        <fullName evidence="1">Uncharacterized protein</fullName>
    </submittedName>
</protein>
<evidence type="ECO:0000313" key="2">
    <source>
        <dbReference type="Proteomes" id="UP000471031"/>
    </source>
</evidence>
<organism evidence="1 2">
    <name type="scientific">Heliomicrobium gestii</name>
    <name type="common">Heliobacterium gestii</name>
    <dbReference type="NCBI Taxonomy" id="2699"/>
    <lineage>
        <taxon>Bacteria</taxon>
        <taxon>Bacillati</taxon>
        <taxon>Bacillota</taxon>
        <taxon>Clostridia</taxon>
        <taxon>Eubacteriales</taxon>
        <taxon>Heliobacteriaceae</taxon>
        <taxon>Heliomicrobium</taxon>
    </lineage>
</organism>
<dbReference type="EMBL" id="WXEX01000003">
    <property type="protein sequence ID" value="MZP42365.1"/>
    <property type="molecule type" value="Genomic_DNA"/>
</dbReference>
<dbReference type="RefSeq" id="WP_161260931.1">
    <property type="nucleotide sequence ID" value="NZ_JAFBDC010000006.1"/>
</dbReference>
<gene>
    <name evidence="1" type="ORF">GTO89_04830</name>
</gene>
<proteinExistence type="predicted"/>
<accession>A0A845LD11</accession>
<name>A0A845LD11_HELGE</name>
<sequence length="117" mass="13097">MFQWTSLRSTNDVPPKNCKDSVLGQFSDFLKAVAAVLPDGKSNVREFLGLRPPSSQVPLILIGILEKDKSELRKYPYIFMSTFTGIINRMKKPCSLLETGLRVGMARDMMEKEAGIS</sequence>
<reference evidence="1 2" key="1">
    <citation type="submission" date="2020-01" db="EMBL/GenBank/DDBJ databases">
        <title>Whole genome sequence of Heliobacterium gestii DSM 11169.</title>
        <authorList>
            <person name="Kyndt J.A."/>
            <person name="Meyer T.E."/>
        </authorList>
    </citation>
    <scope>NUCLEOTIDE SEQUENCE [LARGE SCALE GENOMIC DNA]</scope>
    <source>
        <strain evidence="1 2">DSM 11169</strain>
    </source>
</reference>
<keyword evidence="2" id="KW-1185">Reference proteome</keyword>
<evidence type="ECO:0000313" key="1">
    <source>
        <dbReference type="EMBL" id="MZP42365.1"/>
    </source>
</evidence>
<dbReference type="AlphaFoldDB" id="A0A845LD11"/>
<comment type="caution">
    <text evidence="1">The sequence shown here is derived from an EMBL/GenBank/DDBJ whole genome shotgun (WGS) entry which is preliminary data.</text>
</comment>